<organism evidence="2 3">
    <name type="scientific">Hypholoma sublateritium (strain FD-334 SS-4)</name>
    <dbReference type="NCBI Taxonomy" id="945553"/>
    <lineage>
        <taxon>Eukaryota</taxon>
        <taxon>Fungi</taxon>
        <taxon>Dikarya</taxon>
        <taxon>Basidiomycota</taxon>
        <taxon>Agaricomycotina</taxon>
        <taxon>Agaricomycetes</taxon>
        <taxon>Agaricomycetidae</taxon>
        <taxon>Agaricales</taxon>
        <taxon>Agaricineae</taxon>
        <taxon>Strophariaceae</taxon>
        <taxon>Hypholoma</taxon>
    </lineage>
</organism>
<feature type="transmembrane region" description="Helical" evidence="1">
    <location>
        <begin position="12"/>
        <end position="37"/>
    </location>
</feature>
<feature type="transmembrane region" description="Helical" evidence="1">
    <location>
        <begin position="164"/>
        <end position="182"/>
    </location>
</feature>
<gene>
    <name evidence="2" type="ORF">HYPSUDRAFT_203844</name>
</gene>
<protein>
    <recommendedName>
        <fullName evidence="4">THH1/TOM1/TOM3 domain-containing protein</fullName>
    </recommendedName>
</protein>
<keyword evidence="1" id="KW-0472">Membrane</keyword>
<dbReference type="STRING" id="945553.A0A0D2PK50"/>
<keyword evidence="1" id="KW-1133">Transmembrane helix</keyword>
<dbReference type="PANTHER" id="PTHR42109:SF2">
    <property type="entry name" value="INTEGRAL MEMBRANE PROTEIN"/>
    <property type="match status" value="1"/>
</dbReference>
<feature type="transmembrane region" description="Helical" evidence="1">
    <location>
        <begin position="203"/>
        <end position="225"/>
    </location>
</feature>
<feature type="transmembrane region" description="Helical" evidence="1">
    <location>
        <begin position="237"/>
        <end position="259"/>
    </location>
</feature>
<dbReference type="OrthoDB" id="5389493at2759"/>
<feature type="transmembrane region" description="Helical" evidence="1">
    <location>
        <begin position="44"/>
        <end position="65"/>
    </location>
</feature>
<keyword evidence="1" id="KW-0812">Transmembrane</keyword>
<dbReference type="EMBL" id="KN817568">
    <property type="protein sequence ID" value="KJA20350.1"/>
    <property type="molecule type" value="Genomic_DNA"/>
</dbReference>
<evidence type="ECO:0008006" key="4">
    <source>
        <dbReference type="Google" id="ProtNLM"/>
    </source>
</evidence>
<dbReference type="OMA" id="NRRIFRF"/>
<evidence type="ECO:0000313" key="3">
    <source>
        <dbReference type="Proteomes" id="UP000054270"/>
    </source>
</evidence>
<accession>A0A0D2PK50</accession>
<keyword evidence="3" id="KW-1185">Reference proteome</keyword>
<evidence type="ECO:0000313" key="2">
    <source>
        <dbReference type="EMBL" id="KJA20350.1"/>
    </source>
</evidence>
<feature type="transmembrane region" description="Helical" evidence="1">
    <location>
        <begin position="85"/>
        <end position="105"/>
    </location>
</feature>
<reference evidence="3" key="1">
    <citation type="submission" date="2014-04" db="EMBL/GenBank/DDBJ databases">
        <title>Evolutionary Origins and Diversification of the Mycorrhizal Mutualists.</title>
        <authorList>
            <consortium name="DOE Joint Genome Institute"/>
            <consortium name="Mycorrhizal Genomics Consortium"/>
            <person name="Kohler A."/>
            <person name="Kuo A."/>
            <person name="Nagy L.G."/>
            <person name="Floudas D."/>
            <person name="Copeland A."/>
            <person name="Barry K.W."/>
            <person name="Cichocki N."/>
            <person name="Veneault-Fourrey C."/>
            <person name="LaButti K."/>
            <person name="Lindquist E.A."/>
            <person name="Lipzen A."/>
            <person name="Lundell T."/>
            <person name="Morin E."/>
            <person name="Murat C."/>
            <person name="Riley R."/>
            <person name="Ohm R."/>
            <person name="Sun H."/>
            <person name="Tunlid A."/>
            <person name="Henrissat B."/>
            <person name="Grigoriev I.V."/>
            <person name="Hibbett D.S."/>
            <person name="Martin F."/>
        </authorList>
    </citation>
    <scope>NUCLEOTIDE SEQUENCE [LARGE SCALE GENOMIC DNA]</scope>
    <source>
        <strain evidence="3">FD-334 SS-4</strain>
    </source>
</reference>
<feature type="transmembrane region" description="Helical" evidence="1">
    <location>
        <begin position="126"/>
        <end position="144"/>
    </location>
</feature>
<sequence>MSSNNGIDFAKAFGYHSLAAAIVFAILYFPLLAYFIFQSFARPTYVHIVMVVFCLIRIAAFVLRAVLVSVESEGQKLSLLIADQILFGVGFFGLLYSAYTLVLDIEIMLNRPESANPIVRLAKNRRIFRLGLLIAVILVISSTSSTNSDGTISNSSKIQHEVGVAIFLVLTAVQAFQTLVLAKMEIELSRQEKRANERFGSRHAMSILLLASTLLLVREIFSIITVNNAAKQNTEHFWYPLFAVPEILVALLFTTPGLVPRREELQQRYHQNAQPHV</sequence>
<dbReference type="PANTHER" id="PTHR42109">
    <property type="entry name" value="UNPLACED GENOMIC SCAFFOLD UM_SCAF_CONTIG_1.265, WHOLE GENOME SHOTGUN SEQUENCE"/>
    <property type="match status" value="1"/>
</dbReference>
<dbReference type="AlphaFoldDB" id="A0A0D2PK50"/>
<name>A0A0D2PK50_HYPSF</name>
<dbReference type="Proteomes" id="UP000054270">
    <property type="component" value="Unassembled WGS sequence"/>
</dbReference>
<proteinExistence type="predicted"/>
<evidence type="ECO:0000256" key="1">
    <source>
        <dbReference type="SAM" id="Phobius"/>
    </source>
</evidence>